<evidence type="ECO:0000313" key="1">
    <source>
        <dbReference type="EMBL" id="THV01583.1"/>
    </source>
</evidence>
<organism evidence="1 2">
    <name type="scientific">Dendrothele bispora (strain CBS 962.96)</name>
    <dbReference type="NCBI Taxonomy" id="1314807"/>
    <lineage>
        <taxon>Eukaryota</taxon>
        <taxon>Fungi</taxon>
        <taxon>Dikarya</taxon>
        <taxon>Basidiomycota</taxon>
        <taxon>Agaricomycotina</taxon>
        <taxon>Agaricomycetes</taxon>
        <taxon>Agaricomycetidae</taxon>
        <taxon>Agaricales</taxon>
        <taxon>Agaricales incertae sedis</taxon>
        <taxon>Dendrothele</taxon>
    </lineage>
</organism>
<gene>
    <name evidence="1" type="ORF">K435DRAFT_392248</name>
</gene>
<dbReference type="Proteomes" id="UP000297245">
    <property type="component" value="Unassembled WGS sequence"/>
</dbReference>
<protein>
    <submittedName>
        <fullName evidence="1">Uncharacterized protein</fullName>
    </submittedName>
</protein>
<accession>A0A4S8MG02</accession>
<proteinExistence type="predicted"/>
<dbReference type="EMBL" id="ML179087">
    <property type="protein sequence ID" value="THV01583.1"/>
    <property type="molecule type" value="Genomic_DNA"/>
</dbReference>
<dbReference type="AlphaFoldDB" id="A0A4S8MG02"/>
<reference evidence="1 2" key="1">
    <citation type="journal article" date="2019" name="Nat. Ecol. Evol.">
        <title>Megaphylogeny resolves global patterns of mushroom evolution.</title>
        <authorList>
            <person name="Varga T."/>
            <person name="Krizsan K."/>
            <person name="Foldi C."/>
            <person name="Dima B."/>
            <person name="Sanchez-Garcia M."/>
            <person name="Sanchez-Ramirez S."/>
            <person name="Szollosi G.J."/>
            <person name="Szarkandi J.G."/>
            <person name="Papp V."/>
            <person name="Albert L."/>
            <person name="Andreopoulos W."/>
            <person name="Angelini C."/>
            <person name="Antonin V."/>
            <person name="Barry K.W."/>
            <person name="Bougher N.L."/>
            <person name="Buchanan P."/>
            <person name="Buyck B."/>
            <person name="Bense V."/>
            <person name="Catcheside P."/>
            <person name="Chovatia M."/>
            <person name="Cooper J."/>
            <person name="Damon W."/>
            <person name="Desjardin D."/>
            <person name="Finy P."/>
            <person name="Geml J."/>
            <person name="Haridas S."/>
            <person name="Hughes K."/>
            <person name="Justo A."/>
            <person name="Karasinski D."/>
            <person name="Kautmanova I."/>
            <person name="Kiss B."/>
            <person name="Kocsube S."/>
            <person name="Kotiranta H."/>
            <person name="LaButti K.M."/>
            <person name="Lechner B.E."/>
            <person name="Liimatainen K."/>
            <person name="Lipzen A."/>
            <person name="Lukacs Z."/>
            <person name="Mihaltcheva S."/>
            <person name="Morgado L.N."/>
            <person name="Niskanen T."/>
            <person name="Noordeloos M.E."/>
            <person name="Ohm R.A."/>
            <person name="Ortiz-Santana B."/>
            <person name="Ovrebo C."/>
            <person name="Racz N."/>
            <person name="Riley R."/>
            <person name="Savchenko A."/>
            <person name="Shiryaev A."/>
            <person name="Soop K."/>
            <person name="Spirin V."/>
            <person name="Szebenyi C."/>
            <person name="Tomsovsky M."/>
            <person name="Tulloss R.E."/>
            <person name="Uehling J."/>
            <person name="Grigoriev I.V."/>
            <person name="Vagvolgyi C."/>
            <person name="Papp T."/>
            <person name="Martin F.M."/>
            <person name="Miettinen O."/>
            <person name="Hibbett D.S."/>
            <person name="Nagy L.G."/>
        </authorList>
    </citation>
    <scope>NUCLEOTIDE SEQUENCE [LARGE SCALE GENOMIC DNA]</scope>
    <source>
        <strain evidence="1 2">CBS 962.96</strain>
    </source>
</reference>
<name>A0A4S8MG02_DENBC</name>
<sequence>MSHLHALLLRISTLSSLKSFFNLPSNDLSQHGVYSFPLLGYSFFLLFHSESLAGLVSPRSSLTLHFRFSYCGGSTFNTYTVHLLEPRWLLVT</sequence>
<keyword evidence="2" id="KW-1185">Reference proteome</keyword>
<evidence type="ECO:0000313" key="2">
    <source>
        <dbReference type="Proteomes" id="UP000297245"/>
    </source>
</evidence>